<proteinExistence type="predicted"/>
<sequence>MRIEVPPVSDDDIDLPEPEHEHLLDHEFDEWPESVEHDASGLHDEPEDDDTDDWDEDDGAHWDDQ</sequence>
<reference evidence="3" key="1">
    <citation type="submission" date="2016-10" db="EMBL/GenBank/DDBJ databases">
        <authorList>
            <person name="Varghese N."/>
            <person name="Submissions S."/>
        </authorList>
    </citation>
    <scope>NUCLEOTIDE SEQUENCE [LARGE SCALE GENOMIC DNA]</scope>
    <source>
        <strain evidence="3">CCM 7469</strain>
    </source>
</reference>
<dbReference type="Proteomes" id="UP000199636">
    <property type="component" value="Unassembled WGS sequence"/>
</dbReference>
<dbReference type="AlphaFoldDB" id="A0A1G8J1Z0"/>
<name>A0A1G8J1Z0_9PSED</name>
<feature type="compositionally biased region" description="Basic and acidic residues" evidence="1">
    <location>
        <begin position="34"/>
        <end position="44"/>
    </location>
</feature>
<evidence type="ECO:0000313" key="3">
    <source>
        <dbReference type="Proteomes" id="UP000199636"/>
    </source>
</evidence>
<dbReference type="RefSeq" id="WP_425287505.1">
    <property type="nucleotide sequence ID" value="NZ_FNDS01000007.1"/>
</dbReference>
<feature type="compositionally biased region" description="Basic and acidic residues" evidence="1">
    <location>
        <begin position="17"/>
        <end position="26"/>
    </location>
</feature>
<accession>A0A1G8J1Z0</accession>
<organism evidence="2 3">
    <name type="scientific">Pseudomonas panipatensis</name>
    <dbReference type="NCBI Taxonomy" id="428992"/>
    <lineage>
        <taxon>Bacteria</taxon>
        <taxon>Pseudomonadati</taxon>
        <taxon>Pseudomonadota</taxon>
        <taxon>Gammaproteobacteria</taxon>
        <taxon>Pseudomonadales</taxon>
        <taxon>Pseudomonadaceae</taxon>
        <taxon>Pseudomonas</taxon>
    </lineage>
</organism>
<dbReference type="EMBL" id="FNDS01000007">
    <property type="protein sequence ID" value="SDI24977.1"/>
    <property type="molecule type" value="Genomic_DNA"/>
</dbReference>
<feature type="compositionally biased region" description="Acidic residues" evidence="1">
    <location>
        <begin position="45"/>
        <end position="58"/>
    </location>
</feature>
<evidence type="ECO:0000256" key="1">
    <source>
        <dbReference type="SAM" id="MobiDB-lite"/>
    </source>
</evidence>
<evidence type="ECO:0000313" key="2">
    <source>
        <dbReference type="EMBL" id="SDI24977.1"/>
    </source>
</evidence>
<keyword evidence="3" id="KW-1185">Reference proteome</keyword>
<gene>
    <name evidence="2" type="ORF">SAMN05216272_10779</name>
</gene>
<protein>
    <submittedName>
        <fullName evidence="2">Uncharacterized protein</fullName>
    </submittedName>
</protein>
<feature type="region of interest" description="Disordered" evidence="1">
    <location>
        <begin position="1"/>
        <end position="65"/>
    </location>
</feature>